<dbReference type="EMBL" id="QPKV01000003">
    <property type="protein sequence ID" value="RDC56666.1"/>
    <property type="molecule type" value="Genomic_DNA"/>
</dbReference>
<reference evidence="1 2" key="1">
    <citation type="submission" date="2018-07" db="EMBL/GenBank/DDBJ databases">
        <title>Pedobacter sp. nov., isolated from soil.</title>
        <authorList>
            <person name="Zhou L.Y."/>
            <person name="Du Z.J."/>
        </authorList>
    </citation>
    <scope>NUCLEOTIDE SEQUENCE [LARGE SCALE GENOMIC DNA]</scope>
    <source>
        <strain evidence="1 2">JDX94</strain>
    </source>
</reference>
<organism evidence="1 2">
    <name type="scientific">Pedobacter chinensis</name>
    <dbReference type="NCBI Taxonomy" id="2282421"/>
    <lineage>
        <taxon>Bacteria</taxon>
        <taxon>Pseudomonadati</taxon>
        <taxon>Bacteroidota</taxon>
        <taxon>Sphingobacteriia</taxon>
        <taxon>Sphingobacteriales</taxon>
        <taxon>Sphingobacteriaceae</taxon>
        <taxon>Pedobacter</taxon>
    </lineage>
</organism>
<protein>
    <recommendedName>
        <fullName evidence="3">RES domain-containing protein</fullName>
    </recommendedName>
</protein>
<evidence type="ECO:0000313" key="2">
    <source>
        <dbReference type="Proteomes" id="UP000253961"/>
    </source>
</evidence>
<evidence type="ECO:0008006" key="3">
    <source>
        <dbReference type="Google" id="ProtNLM"/>
    </source>
</evidence>
<evidence type="ECO:0000313" key="1">
    <source>
        <dbReference type="EMBL" id="RDC56666.1"/>
    </source>
</evidence>
<gene>
    <name evidence="1" type="ORF">DU508_05495</name>
</gene>
<name>A0A369Q0Y6_9SPHI</name>
<dbReference type="Proteomes" id="UP000253961">
    <property type="component" value="Unassembled WGS sequence"/>
</dbReference>
<comment type="caution">
    <text evidence="1">The sequence shown here is derived from an EMBL/GenBank/DDBJ whole genome shotgun (WGS) entry which is preliminary data.</text>
</comment>
<keyword evidence="2" id="KW-1185">Reference proteome</keyword>
<dbReference type="AlphaFoldDB" id="A0A369Q0Y6"/>
<proteinExistence type="predicted"/>
<sequence>MTSKMQKPTPYEILEIIKSRMPHSQEDYDSLKTTLYHDLFVKIPVIVNKIPKGHYLFRTVPVSRIDISVGRKKYLSYRPESIDYPFFNRCSEPQQSHFYCSTDRMLSIVECSYFISAGEDPNVKFTKESERLEVGVWEITRDLYVADLRFGSFAHADSEEHLSELKARYGQFAKEQYVVDFFEFINLSFETPINKVSHLKYWLTACYSNFLFDDQFAPQPGWGNLEEIESKKMMPVDGIFYHSVKGLQTDPPLSGYNMVLRPELVEQEDLKLIKAAIFQTKQFDDKTFLLDEQVMQNTNITANSWNYVDAKDIPLK</sequence>
<accession>A0A369Q0Y6</accession>